<evidence type="ECO:0000313" key="2">
    <source>
        <dbReference type="WBParaSite" id="nRc.2.0.1.t03750-RA"/>
    </source>
</evidence>
<evidence type="ECO:0000313" key="1">
    <source>
        <dbReference type="Proteomes" id="UP000887565"/>
    </source>
</evidence>
<accession>A0A915HQL3</accession>
<sequence>MQAEPVAAQAWQQAIPVDLNTPIDLNQEGDDLEVDKEFTVESFIQLEEETQIIWSARNLEDRLCYISSEKCEEIIISGYVNGKLAVPRDPTELGRMPSTLQLQRIVNMKSSTKTDRSIKTSIHYSAKTTTKFFAGRHAVSETIDKFFENTQTYRVIVLIDSQNFVLWDIIEDEETDIIIFLNVAS</sequence>
<reference evidence="2" key="1">
    <citation type="submission" date="2022-11" db="UniProtKB">
        <authorList>
            <consortium name="WormBaseParasite"/>
        </authorList>
    </citation>
    <scope>IDENTIFICATION</scope>
</reference>
<dbReference type="AlphaFoldDB" id="A0A915HQL3"/>
<protein>
    <submittedName>
        <fullName evidence="2">Uncharacterized protein</fullName>
    </submittedName>
</protein>
<proteinExistence type="predicted"/>
<keyword evidence="1" id="KW-1185">Reference proteome</keyword>
<organism evidence="1 2">
    <name type="scientific">Romanomermis culicivorax</name>
    <name type="common">Nematode worm</name>
    <dbReference type="NCBI Taxonomy" id="13658"/>
    <lineage>
        <taxon>Eukaryota</taxon>
        <taxon>Metazoa</taxon>
        <taxon>Ecdysozoa</taxon>
        <taxon>Nematoda</taxon>
        <taxon>Enoplea</taxon>
        <taxon>Dorylaimia</taxon>
        <taxon>Mermithida</taxon>
        <taxon>Mermithoidea</taxon>
        <taxon>Mermithidae</taxon>
        <taxon>Romanomermis</taxon>
    </lineage>
</organism>
<dbReference type="Proteomes" id="UP000887565">
    <property type="component" value="Unplaced"/>
</dbReference>
<dbReference type="WBParaSite" id="nRc.2.0.1.t03750-RA">
    <property type="protein sequence ID" value="nRc.2.0.1.t03750-RA"/>
    <property type="gene ID" value="nRc.2.0.1.g03750"/>
</dbReference>
<name>A0A915HQL3_ROMCU</name>